<evidence type="ECO:0000256" key="3">
    <source>
        <dbReference type="ARBA" id="ARBA00023242"/>
    </source>
</evidence>
<dbReference type="InterPro" id="IPR017930">
    <property type="entry name" value="Myb_dom"/>
</dbReference>
<dbReference type="Proteomes" id="UP001358586">
    <property type="component" value="Chromosome 13"/>
</dbReference>
<keyword evidence="8" id="KW-1185">Reference proteome</keyword>
<keyword evidence="3" id="KW-0539">Nucleus</keyword>
<evidence type="ECO:0000313" key="7">
    <source>
        <dbReference type="EMBL" id="KAK5770877.1"/>
    </source>
</evidence>
<comment type="subcellular location">
    <subcellularLocation>
        <location evidence="1">Nucleus</location>
    </subcellularLocation>
</comment>
<dbReference type="SMART" id="SM00717">
    <property type="entry name" value="SANT"/>
    <property type="match status" value="2"/>
</dbReference>
<evidence type="ECO:0000259" key="5">
    <source>
        <dbReference type="PROSITE" id="PS50090"/>
    </source>
</evidence>
<feature type="domain" description="Myb-like" evidence="5">
    <location>
        <begin position="9"/>
        <end position="61"/>
    </location>
</feature>
<dbReference type="PROSITE" id="PS50090">
    <property type="entry name" value="MYB_LIKE"/>
    <property type="match status" value="1"/>
</dbReference>
<dbReference type="InterPro" id="IPR001005">
    <property type="entry name" value="SANT/Myb"/>
</dbReference>
<keyword evidence="2" id="KW-0238">DNA-binding</keyword>
<proteinExistence type="predicted"/>
<name>A0ABR0MC87_GOSAR</name>
<dbReference type="InterPro" id="IPR009057">
    <property type="entry name" value="Homeodomain-like_sf"/>
</dbReference>
<dbReference type="PANTHER" id="PTHR10641">
    <property type="entry name" value="MYB FAMILY TRANSCRIPTION FACTOR"/>
    <property type="match status" value="1"/>
</dbReference>
<dbReference type="SUPFAM" id="SSF46689">
    <property type="entry name" value="Homeodomain-like"/>
    <property type="match status" value="1"/>
</dbReference>
<dbReference type="CDD" id="cd00167">
    <property type="entry name" value="SANT"/>
    <property type="match status" value="1"/>
</dbReference>
<comment type="caution">
    <text evidence="7">The sequence shown here is derived from an EMBL/GenBank/DDBJ whole genome shotgun (WGS) entry which is preliminary data.</text>
</comment>
<evidence type="ECO:0000259" key="6">
    <source>
        <dbReference type="PROSITE" id="PS51294"/>
    </source>
</evidence>
<sequence length="177" mass="20461">MVRATFYDNNGMKKGEWNAEEDDKLRTYVQKYGHWNWHQLPKFAGLKRCEKSCRWRWMNYLRPGLKRRNFTEEEDALITKLHEQFGNRFSIHIQLNHHHIAGEAESNSIDNMTLGSSPPSSPSPSTSSGSMSSLNAVGRREDTRLPYLEIYETESSGDFWSQPLVTDNTSSLEKGVF</sequence>
<feature type="domain" description="HTH myb-type" evidence="6">
    <location>
        <begin position="9"/>
        <end position="65"/>
    </location>
</feature>
<dbReference type="PROSITE" id="PS51294">
    <property type="entry name" value="HTH_MYB"/>
    <property type="match status" value="1"/>
</dbReference>
<dbReference type="PANTHER" id="PTHR10641:SF1377">
    <property type="entry name" value="MYB-RELATED PROTEIN MYB4-LIKE"/>
    <property type="match status" value="1"/>
</dbReference>
<dbReference type="EMBL" id="JARKNE010000013">
    <property type="protein sequence ID" value="KAK5770877.1"/>
    <property type="molecule type" value="Genomic_DNA"/>
</dbReference>
<dbReference type="Pfam" id="PF13921">
    <property type="entry name" value="Myb_DNA-bind_6"/>
    <property type="match status" value="1"/>
</dbReference>
<dbReference type="Gene3D" id="1.10.10.60">
    <property type="entry name" value="Homeodomain-like"/>
    <property type="match status" value="1"/>
</dbReference>
<evidence type="ECO:0000256" key="4">
    <source>
        <dbReference type="SAM" id="MobiDB-lite"/>
    </source>
</evidence>
<evidence type="ECO:0000256" key="2">
    <source>
        <dbReference type="ARBA" id="ARBA00023125"/>
    </source>
</evidence>
<accession>A0ABR0MC87</accession>
<dbReference type="InterPro" id="IPR015495">
    <property type="entry name" value="Myb_TF_plants"/>
</dbReference>
<feature type="region of interest" description="Disordered" evidence="4">
    <location>
        <begin position="108"/>
        <end position="140"/>
    </location>
</feature>
<protein>
    <submittedName>
        <fullName evidence="7">Uncharacterized protein</fullName>
    </submittedName>
</protein>
<evidence type="ECO:0000313" key="8">
    <source>
        <dbReference type="Proteomes" id="UP001358586"/>
    </source>
</evidence>
<evidence type="ECO:0000256" key="1">
    <source>
        <dbReference type="ARBA" id="ARBA00004123"/>
    </source>
</evidence>
<feature type="compositionally biased region" description="Low complexity" evidence="4">
    <location>
        <begin position="112"/>
        <end position="134"/>
    </location>
</feature>
<organism evidence="7 8">
    <name type="scientific">Gossypium arboreum</name>
    <name type="common">Tree cotton</name>
    <name type="synonym">Gossypium nanking</name>
    <dbReference type="NCBI Taxonomy" id="29729"/>
    <lineage>
        <taxon>Eukaryota</taxon>
        <taxon>Viridiplantae</taxon>
        <taxon>Streptophyta</taxon>
        <taxon>Embryophyta</taxon>
        <taxon>Tracheophyta</taxon>
        <taxon>Spermatophyta</taxon>
        <taxon>Magnoliopsida</taxon>
        <taxon>eudicotyledons</taxon>
        <taxon>Gunneridae</taxon>
        <taxon>Pentapetalae</taxon>
        <taxon>rosids</taxon>
        <taxon>malvids</taxon>
        <taxon>Malvales</taxon>
        <taxon>Malvaceae</taxon>
        <taxon>Malvoideae</taxon>
        <taxon>Gossypium</taxon>
    </lineage>
</organism>
<reference evidence="7 8" key="1">
    <citation type="submission" date="2023-03" db="EMBL/GenBank/DDBJ databases">
        <title>WGS of Gossypium arboreum.</title>
        <authorList>
            <person name="Yu D."/>
        </authorList>
    </citation>
    <scope>NUCLEOTIDE SEQUENCE [LARGE SCALE GENOMIC DNA]</scope>
    <source>
        <tissue evidence="7">Leaf</tissue>
    </source>
</reference>
<gene>
    <name evidence="7" type="ORF">PVK06_047034</name>
</gene>